<accession>A0A1Q5ZTJ4</accession>
<sequence length="69" mass="7994">MLKDIVIFLKIKVFARQKPHSLLAQRFGKNDNQSDRNQWNGYRHLTLKEIQATDFNNTLGVKAGDKHVS</sequence>
<protein>
    <submittedName>
        <fullName evidence="1">Uncharacterized protein</fullName>
    </submittedName>
</protein>
<dbReference type="STRING" id="1302689.RG47T_0529"/>
<dbReference type="AlphaFoldDB" id="A0A1Q5ZTJ4"/>
<keyword evidence="2" id="KW-1185">Reference proteome</keyword>
<name>A0A1Q5ZTJ4_9SPHI</name>
<reference evidence="1 2" key="1">
    <citation type="submission" date="2016-11" db="EMBL/GenBank/DDBJ databases">
        <title>Whole Genome Sequencing of Mucilaginibacter polytrichastri RG4-7(T) isolated from the moss sample.</title>
        <authorList>
            <person name="Li Y."/>
        </authorList>
    </citation>
    <scope>NUCLEOTIDE SEQUENCE [LARGE SCALE GENOMIC DNA]</scope>
    <source>
        <strain evidence="1 2">RG4-7</strain>
    </source>
</reference>
<comment type="caution">
    <text evidence="1">The sequence shown here is derived from an EMBL/GenBank/DDBJ whole genome shotgun (WGS) entry which is preliminary data.</text>
</comment>
<dbReference type="EMBL" id="MPPL01000001">
    <property type="protein sequence ID" value="OKS85090.1"/>
    <property type="molecule type" value="Genomic_DNA"/>
</dbReference>
<dbReference type="RefSeq" id="WP_074487905.1">
    <property type="nucleotide sequence ID" value="NZ_FPAM01000001.1"/>
</dbReference>
<proteinExistence type="predicted"/>
<organism evidence="1 2">
    <name type="scientific">Mucilaginibacter polytrichastri</name>
    <dbReference type="NCBI Taxonomy" id="1302689"/>
    <lineage>
        <taxon>Bacteria</taxon>
        <taxon>Pseudomonadati</taxon>
        <taxon>Bacteroidota</taxon>
        <taxon>Sphingobacteriia</taxon>
        <taxon>Sphingobacteriales</taxon>
        <taxon>Sphingobacteriaceae</taxon>
        <taxon>Mucilaginibacter</taxon>
    </lineage>
</organism>
<gene>
    <name evidence="1" type="ORF">RG47T_0529</name>
</gene>
<evidence type="ECO:0000313" key="1">
    <source>
        <dbReference type="EMBL" id="OKS85090.1"/>
    </source>
</evidence>
<dbReference type="Proteomes" id="UP000186720">
    <property type="component" value="Unassembled WGS sequence"/>
</dbReference>
<evidence type="ECO:0000313" key="2">
    <source>
        <dbReference type="Proteomes" id="UP000186720"/>
    </source>
</evidence>